<name>A0ABV8R5J8_9MICC</name>
<protein>
    <recommendedName>
        <fullName evidence="2">DNA-binding phage zinc finger domain-containing protein</fullName>
    </recommendedName>
</protein>
<keyword evidence="4" id="KW-1185">Reference proteome</keyword>
<dbReference type="Proteomes" id="UP001595773">
    <property type="component" value="Unassembled WGS sequence"/>
</dbReference>
<proteinExistence type="predicted"/>
<dbReference type="Pfam" id="PF24623">
    <property type="entry name" value="Phage_zn_bind_8"/>
    <property type="match status" value="1"/>
</dbReference>
<organism evidence="3 4">
    <name type="scientific">Arthrobacter cryoconiti</name>
    <dbReference type="NCBI Taxonomy" id="748907"/>
    <lineage>
        <taxon>Bacteria</taxon>
        <taxon>Bacillati</taxon>
        <taxon>Actinomycetota</taxon>
        <taxon>Actinomycetes</taxon>
        <taxon>Micrococcales</taxon>
        <taxon>Micrococcaceae</taxon>
        <taxon>Arthrobacter</taxon>
    </lineage>
</organism>
<evidence type="ECO:0000256" key="1">
    <source>
        <dbReference type="SAM" id="MobiDB-lite"/>
    </source>
</evidence>
<feature type="region of interest" description="Disordered" evidence="1">
    <location>
        <begin position="1"/>
        <end position="21"/>
    </location>
</feature>
<dbReference type="InterPro" id="IPR056911">
    <property type="entry name" value="Phage_Znf_bind_put"/>
</dbReference>
<gene>
    <name evidence="3" type="ORF">ACFOW9_16775</name>
</gene>
<reference evidence="4" key="1">
    <citation type="journal article" date="2019" name="Int. J. Syst. Evol. Microbiol.">
        <title>The Global Catalogue of Microorganisms (GCM) 10K type strain sequencing project: providing services to taxonomists for standard genome sequencing and annotation.</title>
        <authorList>
            <consortium name="The Broad Institute Genomics Platform"/>
            <consortium name="The Broad Institute Genome Sequencing Center for Infectious Disease"/>
            <person name="Wu L."/>
            <person name="Ma J."/>
        </authorList>
    </citation>
    <scope>NUCLEOTIDE SEQUENCE [LARGE SCALE GENOMIC DNA]</scope>
    <source>
        <strain evidence="4">CGMCC 1.10698</strain>
    </source>
</reference>
<feature type="compositionally biased region" description="Polar residues" evidence="1">
    <location>
        <begin position="1"/>
        <end position="19"/>
    </location>
</feature>
<feature type="domain" description="DNA-binding phage zinc finger" evidence="2">
    <location>
        <begin position="20"/>
        <end position="58"/>
    </location>
</feature>
<dbReference type="RefSeq" id="WP_230068237.1">
    <property type="nucleotide sequence ID" value="NZ_BAABLL010000017.1"/>
</dbReference>
<accession>A0ABV8R5J8</accession>
<comment type="caution">
    <text evidence="3">The sequence shown here is derived from an EMBL/GenBank/DDBJ whole genome shotgun (WGS) entry which is preliminary data.</text>
</comment>
<evidence type="ECO:0000259" key="2">
    <source>
        <dbReference type="Pfam" id="PF24623"/>
    </source>
</evidence>
<evidence type="ECO:0000313" key="3">
    <source>
        <dbReference type="EMBL" id="MFC4267263.1"/>
    </source>
</evidence>
<sequence>MITPTSAEQHSASETQETSPVRRVACPRCQAGKGEACHTSGGAPAQSSHAARWDHAKTRFRTEEMVFELREDDPRFNLNKGDLLACVDYPLDAKVTALRRISDGYDPECNQYIAAVRFVAFANEYTAYAEA</sequence>
<dbReference type="EMBL" id="JBHSCQ010000024">
    <property type="protein sequence ID" value="MFC4267263.1"/>
    <property type="molecule type" value="Genomic_DNA"/>
</dbReference>
<evidence type="ECO:0000313" key="4">
    <source>
        <dbReference type="Proteomes" id="UP001595773"/>
    </source>
</evidence>